<dbReference type="SMART" id="SM00409">
    <property type="entry name" value="IG"/>
    <property type="match status" value="1"/>
</dbReference>
<sequence>MTTAPVFLQPIASCTVPHGEVARFHAYVSGMPKPEMTWFHNRSPVKATKNVVFHFDAVTNILSGVDPTTLSELSVTSWTENLKPSFTKKLQLQSVVEGDSVELECKIVAFPPPSILWFHNNRPIRKERRRRIIYDSKLHMHTTCLFIEPIKEKDSGSYKVMAINTEGSAESTASLLVSLREEQSANYLRSAKRSAQAHESDDAIAEQKKERKFRVDLRCVGSPFDRVSKARQGRSRSKNALVRTVYFRSVPKSPRARISETKTEAS</sequence>
<dbReference type="Proteomes" id="UP000694523">
    <property type="component" value="Unplaced"/>
</dbReference>
<dbReference type="Ensembl" id="ENSNMLT00000034050.1">
    <property type="protein sequence ID" value="ENSNMLP00000030534.1"/>
    <property type="gene ID" value="ENSNMLG00000019246.1"/>
</dbReference>
<protein>
    <recommendedName>
        <fullName evidence="1">Ig-like domain-containing protein</fullName>
    </recommendedName>
</protein>
<organism evidence="2 3">
    <name type="scientific">Neogobius melanostomus</name>
    <name type="common">round goby</name>
    <dbReference type="NCBI Taxonomy" id="47308"/>
    <lineage>
        <taxon>Eukaryota</taxon>
        <taxon>Metazoa</taxon>
        <taxon>Chordata</taxon>
        <taxon>Craniata</taxon>
        <taxon>Vertebrata</taxon>
        <taxon>Euteleostomi</taxon>
        <taxon>Actinopterygii</taxon>
        <taxon>Neopterygii</taxon>
        <taxon>Teleostei</taxon>
        <taxon>Neoteleostei</taxon>
        <taxon>Acanthomorphata</taxon>
        <taxon>Gobiaria</taxon>
        <taxon>Gobiiformes</taxon>
        <taxon>Gobioidei</taxon>
        <taxon>Gobiidae</taxon>
        <taxon>Benthophilinae</taxon>
        <taxon>Neogobiini</taxon>
        <taxon>Neogobius</taxon>
    </lineage>
</organism>
<dbReference type="InterPro" id="IPR003599">
    <property type="entry name" value="Ig_sub"/>
</dbReference>
<proteinExistence type="predicted"/>
<dbReference type="SUPFAM" id="SSF48726">
    <property type="entry name" value="Immunoglobulin"/>
    <property type="match status" value="2"/>
</dbReference>
<evidence type="ECO:0000313" key="2">
    <source>
        <dbReference type="Ensembl" id="ENSNMLP00000030534.1"/>
    </source>
</evidence>
<keyword evidence="3" id="KW-1185">Reference proteome</keyword>
<dbReference type="AlphaFoldDB" id="A0A8C6U7W7"/>
<dbReference type="Pfam" id="PF07679">
    <property type="entry name" value="I-set"/>
    <property type="match status" value="2"/>
</dbReference>
<name>A0A8C6U7W7_9GOBI</name>
<dbReference type="PROSITE" id="PS50835">
    <property type="entry name" value="IG_LIKE"/>
    <property type="match status" value="1"/>
</dbReference>
<dbReference type="InterPro" id="IPR003598">
    <property type="entry name" value="Ig_sub2"/>
</dbReference>
<feature type="domain" description="Ig-like" evidence="1">
    <location>
        <begin position="84"/>
        <end position="178"/>
    </location>
</feature>
<dbReference type="SMART" id="SM00408">
    <property type="entry name" value="IGc2"/>
    <property type="match status" value="1"/>
</dbReference>
<dbReference type="PANTHER" id="PTHR47633:SF4">
    <property type="entry name" value="MYOPALLADIN ISOFORM X1"/>
    <property type="match status" value="1"/>
</dbReference>
<reference evidence="2" key="1">
    <citation type="submission" date="2025-08" db="UniProtKB">
        <authorList>
            <consortium name="Ensembl"/>
        </authorList>
    </citation>
    <scope>IDENTIFICATION</scope>
</reference>
<dbReference type="InterPro" id="IPR007110">
    <property type="entry name" value="Ig-like_dom"/>
</dbReference>
<evidence type="ECO:0000259" key="1">
    <source>
        <dbReference type="PROSITE" id="PS50835"/>
    </source>
</evidence>
<dbReference type="InterPro" id="IPR036179">
    <property type="entry name" value="Ig-like_dom_sf"/>
</dbReference>
<accession>A0A8C6U7W7</accession>
<evidence type="ECO:0000313" key="3">
    <source>
        <dbReference type="Proteomes" id="UP000694523"/>
    </source>
</evidence>
<dbReference type="InterPro" id="IPR013098">
    <property type="entry name" value="Ig_I-set"/>
</dbReference>
<reference evidence="2" key="2">
    <citation type="submission" date="2025-09" db="UniProtKB">
        <authorList>
            <consortium name="Ensembl"/>
        </authorList>
    </citation>
    <scope>IDENTIFICATION</scope>
</reference>
<dbReference type="PANTHER" id="PTHR47633">
    <property type="entry name" value="IMMUNOGLOBULIN"/>
    <property type="match status" value="1"/>
</dbReference>
<dbReference type="InterPro" id="IPR013783">
    <property type="entry name" value="Ig-like_fold"/>
</dbReference>
<dbReference type="Gene3D" id="2.60.40.10">
    <property type="entry name" value="Immunoglobulins"/>
    <property type="match status" value="2"/>
</dbReference>